<name>A0A1E7DSQ6_9BACI</name>
<dbReference type="InterPro" id="IPR004443">
    <property type="entry name" value="YjeF_N_dom"/>
</dbReference>
<reference evidence="2 3" key="1">
    <citation type="submission" date="2016-06" db="EMBL/GenBank/DDBJ databases">
        <title>Domibacillus iocasae genome sequencing.</title>
        <authorList>
            <person name="Verma A."/>
            <person name="Pal Y."/>
            <person name="Ojha A.K."/>
            <person name="Krishnamurthi S."/>
        </authorList>
    </citation>
    <scope>NUCLEOTIDE SEQUENCE [LARGE SCALE GENOMIC DNA]</scope>
    <source>
        <strain evidence="2 3">DSM 29979</strain>
    </source>
</reference>
<dbReference type="RefSeq" id="WP_069937715.1">
    <property type="nucleotide sequence ID" value="NZ_MAMP01000012.1"/>
</dbReference>
<comment type="caution">
    <text evidence="2">The sequence shown here is derived from an EMBL/GenBank/DDBJ whole genome shotgun (WGS) entry which is preliminary data.</text>
</comment>
<accession>A0A1E7DSQ6</accession>
<dbReference type="Gene3D" id="3.40.50.10260">
    <property type="entry name" value="YjeF N-terminal domain"/>
    <property type="match status" value="1"/>
</dbReference>
<dbReference type="PROSITE" id="PS51385">
    <property type="entry name" value="YJEF_N"/>
    <property type="match status" value="1"/>
</dbReference>
<dbReference type="SUPFAM" id="SSF64153">
    <property type="entry name" value="YjeF N-terminal domain-like"/>
    <property type="match status" value="1"/>
</dbReference>
<proteinExistence type="predicted"/>
<dbReference type="NCBIfam" id="TIGR00197">
    <property type="entry name" value="yjeF_nterm"/>
    <property type="match status" value="1"/>
</dbReference>
<protein>
    <submittedName>
        <fullName evidence="2">NAD(P)H-hydrate epimerase</fullName>
    </submittedName>
</protein>
<gene>
    <name evidence="2" type="ORF">BA724_02620</name>
</gene>
<feature type="domain" description="YjeF N-terminal" evidence="1">
    <location>
        <begin position="9"/>
        <end position="166"/>
    </location>
</feature>
<dbReference type="Pfam" id="PF03853">
    <property type="entry name" value="YjeF_N"/>
    <property type="match status" value="1"/>
</dbReference>
<sequence length="166" mass="17891">MYIYKSSEIKKVDQKAEKNGMSSFTLMEMAGAGLFRKIAASYNVNDHSFLVVSGKGNNGGDGIVLARYLKQAGAKCCLYFPLGLPKTGPSNSHLRYYETLGYSYKTAQPDVSATVIIDALLGVGTRLPLLSAAVKQCTDWINAQKTHRISIDLPTGVASDSGDCDE</sequence>
<dbReference type="InterPro" id="IPR036652">
    <property type="entry name" value="YjeF_N_dom_sf"/>
</dbReference>
<evidence type="ECO:0000313" key="2">
    <source>
        <dbReference type="EMBL" id="OES45718.1"/>
    </source>
</evidence>
<dbReference type="EMBL" id="MAMP01000012">
    <property type="protein sequence ID" value="OES45718.1"/>
    <property type="molecule type" value="Genomic_DNA"/>
</dbReference>
<dbReference type="AlphaFoldDB" id="A0A1E7DSQ6"/>
<evidence type="ECO:0000259" key="1">
    <source>
        <dbReference type="PROSITE" id="PS51385"/>
    </source>
</evidence>
<dbReference type="STRING" id="1714016.BA724_02620"/>
<dbReference type="Proteomes" id="UP000095658">
    <property type="component" value="Unassembled WGS sequence"/>
</dbReference>
<organism evidence="2 3">
    <name type="scientific">Domibacillus iocasae</name>
    <dbReference type="NCBI Taxonomy" id="1714016"/>
    <lineage>
        <taxon>Bacteria</taxon>
        <taxon>Bacillati</taxon>
        <taxon>Bacillota</taxon>
        <taxon>Bacilli</taxon>
        <taxon>Bacillales</taxon>
        <taxon>Bacillaceae</taxon>
        <taxon>Domibacillus</taxon>
    </lineage>
</organism>
<keyword evidence="3" id="KW-1185">Reference proteome</keyword>
<evidence type="ECO:0000313" key="3">
    <source>
        <dbReference type="Proteomes" id="UP000095658"/>
    </source>
</evidence>